<keyword evidence="2" id="KW-0418">Kinase</keyword>
<keyword evidence="3" id="KW-1185">Reference proteome</keyword>
<dbReference type="Pfam" id="PF00069">
    <property type="entry name" value="Pkinase"/>
    <property type="match status" value="1"/>
</dbReference>
<evidence type="ECO:0000313" key="2">
    <source>
        <dbReference type="EMBL" id="AUF82112.1"/>
    </source>
</evidence>
<dbReference type="GO" id="GO:0004672">
    <property type="term" value="F:protein kinase activity"/>
    <property type="evidence" value="ECO:0007669"/>
    <property type="project" value="InterPro"/>
</dbReference>
<sequence length="260" mass="29021">MSRYSISQLLHSGPHSAVYAAWDNKTRQTIALKQSRAAPKELDNMMRSQGCSTESVVSLTSNILVHPEDIEGDTDPFHRNDAAVALRLLGDPAPRPRCITDSDLRLMLPYFCSIASIENHACLVSHGDVNFDNFLLPWSKLSSSGEITSKRVLCDLASAVHPATSEEFNATVKKLQYVAPEIRRMKYACYTSDAWSLGVMLHKAFHYDTTGKHDEDDIADYGCVSWRNSNAPRAESLAQALLDEDPLRRITSYEAIKFIN</sequence>
<name>A0A2P0VMI7_9VIRU</name>
<proteinExistence type="predicted"/>
<reference evidence="2" key="1">
    <citation type="journal article" date="2018" name="Virology">
        <title>A giant virus infecting green algae encodes key fermentation genes.</title>
        <authorList>
            <person name="Schvarcz C.R."/>
            <person name="Steward G.F."/>
        </authorList>
    </citation>
    <scope>NUCLEOTIDE SEQUENCE [LARGE SCALE GENOMIC DNA]</scope>
</reference>
<dbReference type="Proteomes" id="UP000244773">
    <property type="component" value="Segment"/>
</dbReference>
<dbReference type="GO" id="GO:0005524">
    <property type="term" value="F:ATP binding"/>
    <property type="evidence" value="ECO:0007669"/>
    <property type="project" value="InterPro"/>
</dbReference>
<feature type="domain" description="Protein kinase" evidence="1">
    <location>
        <begin position="4"/>
        <end position="260"/>
    </location>
</feature>
<dbReference type="InterPro" id="IPR011009">
    <property type="entry name" value="Kinase-like_dom_sf"/>
</dbReference>
<accession>A0A2P0VMI7</accession>
<dbReference type="Gene3D" id="1.10.510.10">
    <property type="entry name" value="Transferase(Phosphotransferase) domain 1"/>
    <property type="match status" value="1"/>
</dbReference>
<gene>
    <name evidence="2" type="ORF">TetV_020</name>
</gene>
<dbReference type="InterPro" id="IPR000719">
    <property type="entry name" value="Prot_kinase_dom"/>
</dbReference>
<dbReference type="PROSITE" id="PS50011">
    <property type="entry name" value="PROTEIN_KINASE_DOM"/>
    <property type="match status" value="1"/>
</dbReference>
<dbReference type="SUPFAM" id="SSF56112">
    <property type="entry name" value="Protein kinase-like (PK-like)"/>
    <property type="match status" value="1"/>
</dbReference>
<organism evidence="2">
    <name type="scientific">Tetraselmis virus 1</name>
    <dbReference type="NCBI Taxonomy" id="2060617"/>
    <lineage>
        <taxon>Viruses</taxon>
        <taxon>Varidnaviria</taxon>
        <taxon>Bamfordvirae</taxon>
        <taxon>Nucleocytoviricota</taxon>
        <taxon>Megaviricetes</taxon>
        <taxon>Imitervirales</taxon>
        <taxon>Allomimiviridae</taxon>
        <taxon>Oceanusvirus</taxon>
        <taxon>Oceanusvirus kaneohense</taxon>
    </lineage>
</organism>
<evidence type="ECO:0000259" key="1">
    <source>
        <dbReference type="PROSITE" id="PS50011"/>
    </source>
</evidence>
<dbReference type="EMBL" id="KY322437">
    <property type="protein sequence ID" value="AUF82112.1"/>
    <property type="molecule type" value="Genomic_DNA"/>
</dbReference>
<evidence type="ECO:0000313" key="3">
    <source>
        <dbReference type="Proteomes" id="UP000244773"/>
    </source>
</evidence>
<keyword evidence="2" id="KW-0808">Transferase</keyword>
<protein>
    <submittedName>
        <fullName evidence="2">Protein kinase</fullName>
    </submittedName>
</protein>
<dbReference type="SMART" id="SM00220">
    <property type="entry name" value="S_TKc"/>
    <property type="match status" value="1"/>
</dbReference>